<dbReference type="InterPro" id="IPR011008">
    <property type="entry name" value="Dimeric_a/b-barrel"/>
</dbReference>
<dbReference type="NCBIfam" id="TIGR02118">
    <property type="entry name" value="EthD family reductase"/>
    <property type="match status" value="1"/>
</dbReference>
<protein>
    <submittedName>
        <fullName evidence="2">EthD domain-containing protein</fullName>
    </submittedName>
</protein>
<accession>A0ABZ1IKJ2</accession>
<dbReference type="Proteomes" id="UP001330812">
    <property type="component" value="Chromosome"/>
</dbReference>
<feature type="domain" description="EthD" evidence="1">
    <location>
        <begin position="12"/>
        <end position="94"/>
    </location>
</feature>
<evidence type="ECO:0000313" key="2">
    <source>
        <dbReference type="EMBL" id="WSE34700.1"/>
    </source>
</evidence>
<dbReference type="Gene3D" id="3.30.70.100">
    <property type="match status" value="1"/>
</dbReference>
<dbReference type="InterPro" id="IPR009799">
    <property type="entry name" value="EthD_dom"/>
</dbReference>
<keyword evidence="3" id="KW-1185">Reference proteome</keyword>
<evidence type="ECO:0000259" key="1">
    <source>
        <dbReference type="Pfam" id="PF07110"/>
    </source>
</evidence>
<organism evidence="2 3">
    <name type="scientific">Amycolatopsis rhabdoformis</name>
    <dbReference type="NCBI Taxonomy" id="1448059"/>
    <lineage>
        <taxon>Bacteria</taxon>
        <taxon>Bacillati</taxon>
        <taxon>Actinomycetota</taxon>
        <taxon>Actinomycetes</taxon>
        <taxon>Pseudonocardiales</taxon>
        <taxon>Pseudonocardiaceae</taxon>
        <taxon>Amycolatopsis</taxon>
    </lineage>
</organism>
<dbReference type="EMBL" id="CP142149">
    <property type="protein sequence ID" value="WSE34700.1"/>
    <property type="molecule type" value="Genomic_DNA"/>
</dbReference>
<dbReference type="Pfam" id="PF07110">
    <property type="entry name" value="EthD"/>
    <property type="match status" value="1"/>
</dbReference>
<dbReference type="RefSeq" id="WP_326837508.1">
    <property type="nucleotide sequence ID" value="NZ_CP142149.1"/>
</dbReference>
<gene>
    <name evidence="2" type="ORF">VSH64_21900</name>
</gene>
<name>A0ABZ1IKJ2_9PSEU</name>
<evidence type="ECO:0000313" key="3">
    <source>
        <dbReference type="Proteomes" id="UP001330812"/>
    </source>
</evidence>
<sequence length="109" mass="12314">MVKLVILLKRAPGMSLEEFAAYHRDHHAVLIDSVPETARYIRKSAFSYVADDSAPYDGIVEIWFESDADRVAFFSSESYQNVIRPDEKNFVDPDSVALMVTTERITIGA</sequence>
<dbReference type="SUPFAM" id="SSF54909">
    <property type="entry name" value="Dimeric alpha+beta barrel"/>
    <property type="match status" value="1"/>
</dbReference>
<proteinExistence type="predicted"/>
<reference evidence="2 3" key="1">
    <citation type="journal article" date="2015" name="Int. J. Syst. Evol. Microbiol.">
        <title>Amycolatopsis rhabdoformis sp. nov., an actinomycete isolated from a tropical forest soil.</title>
        <authorList>
            <person name="Souza W.R."/>
            <person name="Silva R.E."/>
            <person name="Goodfellow M."/>
            <person name="Busarakam K."/>
            <person name="Figueiro F.S."/>
            <person name="Ferreira D."/>
            <person name="Rodrigues-Filho E."/>
            <person name="Moraes L.A.B."/>
            <person name="Zucchi T.D."/>
        </authorList>
    </citation>
    <scope>NUCLEOTIDE SEQUENCE [LARGE SCALE GENOMIC DNA]</scope>
    <source>
        <strain evidence="2 3">NCIMB 14900</strain>
    </source>
</reference>